<accession>A0ABU0UF51</accession>
<dbReference type="EMBL" id="JAUTBL010000001">
    <property type="protein sequence ID" value="MDQ1183559.1"/>
    <property type="molecule type" value="Genomic_DNA"/>
</dbReference>
<proteinExistence type="predicted"/>
<evidence type="ECO:0000313" key="2">
    <source>
        <dbReference type="Proteomes" id="UP001224781"/>
    </source>
</evidence>
<dbReference type="Proteomes" id="UP001224781">
    <property type="component" value="Unassembled WGS sequence"/>
</dbReference>
<name>A0ABU0UF51_9HYPH</name>
<sequence>MILDFKSTNTANMDGKTNLTVAQVIEKAGGAKQIADASQRFGEPFSKDAVYKWLKSGIPDRHWAIIISLSGLSVETIYGANVDARSPENQVSFKEAAE</sequence>
<gene>
    <name evidence="1" type="ORF">QE408_000681</name>
</gene>
<evidence type="ECO:0008006" key="3">
    <source>
        <dbReference type="Google" id="ProtNLM"/>
    </source>
</evidence>
<reference evidence="1 2" key="1">
    <citation type="submission" date="2023-07" db="EMBL/GenBank/DDBJ databases">
        <title>Functional and genomic diversity of the sorghum phyllosphere microbiome.</title>
        <authorList>
            <person name="Shade A."/>
        </authorList>
    </citation>
    <scope>NUCLEOTIDE SEQUENCE [LARGE SCALE GENOMIC DNA]</scope>
    <source>
        <strain evidence="1 2">SORGH_AS_1126</strain>
    </source>
</reference>
<dbReference type="NCBIfam" id="NF046037">
    <property type="entry name" value="carphisopro"/>
    <property type="match status" value="1"/>
</dbReference>
<dbReference type="RefSeq" id="WP_306928539.1">
    <property type="nucleotide sequence ID" value="NZ_JAUTBL010000001.1"/>
</dbReference>
<protein>
    <recommendedName>
        <fullName evidence="3">Helix-turn-helix domain-containing protein</fullName>
    </recommendedName>
</protein>
<keyword evidence="2" id="KW-1185">Reference proteome</keyword>
<comment type="caution">
    <text evidence="1">The sequence shown here is derived from an EMBL/GenBank/DDBJ whole genome shotgun (WGS) entry which is preliminary data.</text>
</comment>
<dbReference type="InterPro" id="IPR059216">
    <property type="entry name" value="LeuA_carph_isopro_dom"/>
</dbReference>
<evidence type="ECO:0000313" key="1">
    <source>
        <dbReference type="EMBL" id="MDQ1183559.1"/>
    </source>
</evidence>
<organism evidence="1 2">
    <name type="scientific">Agrobacterium larrymoorei</name>
    <dbReference type="NCBI Taxonomy" id="160699"/>
    <lineage>
        <taxon>Bacteria</taxon>
        <taxon>Pseudomonadati</taxon>
        <taxon>Pseudomonadota</taxon>
        <taxon>Alphaproteobacteria</taxon>
        <taxon>Hyphomicrobiales</taxon>
        <taxon>Rhizobiaceae</taxon>
        <taxon>Rhizobium/Agrobacterium group</taxon>
        <taxon>Agrobacterium</taxon>
    </lineage>
</organism>